<sequence>MGPDEERTVAEYTGSRVPRRQLGRALRELRTEAGLTLDGAAEALECSRQKVWRIESGLRAVRGLAVRAMRLLYGASAELTTTLCALAVETRAKGWWHAYDEFSSAWFDPHGGLESSARSIREHADALVPELLQVPGYALGLHEHDPGGGATSPRPGAAGPHRVSGAVPASGRWCSTAARRPARRRSPG</sequence>
<evidence type="ECO:0000259" key="2">
    <source>
        <dbReference type="PROSITE" id="PS50943"/>
    </source>
</evidence>
<dbReference type="SUPFAM" id="SSF47413">
    <property type="entry name" value="lambda repressor-like DNA-binding domains"/>
    <property type="match status" value="1"/>
</dbReference>
<dbReference type="Pfam" id="PF19054">
    <property type="entry name" value="DUF5753"/>
    <property type="match status" value="1"/>
</dbReference>
<dbReference type="InterPro" id="IPR010982">
    <property type="entry name" value="Lambda_DNA-bd_dom_sf"/>
</dbReference>
<dbReference type="InterPro" id="IPR043917">
    <property type="entry name" value="DUF5753"/>
</dbReference>
<reference evidence="4" key="1">
    <citation type="submission" date="2016-06" db="EMBL/GenBank/DDBJ databases">
        <authorList>
            <person name="Varghese N."/>
        </authorList>
    </citation>
    <scope>NUCLEOTIDE SEQUENCE [LARGE SCALE GENOMIC DNA]</scope>
    <source>
        <strain evidence="4">DSM 46123</strain>
    </source>
</reference>
<organism evidence="3 4">
    <name type="scientific">Micromonospora inyonensis</name>
    <dbReference type="NCBI Taxonomy" id="47866"/>
    <lineage>
        <taxon>Bacteria</taxon>
        <taxon>Bacillati</taxon>
        <taxon>Actinomycetota</taxon>
        <taxon>Actinomycetes</taxon>
        <taxon>Micromonosporales</taxon>
        <taxon>Micromonosporaceae</taxon>
        <taxon>Micromonospora</taxon>
    </lineage>
</organism>
<proteinExistence type="predicted"/>
<dbReference type="RefSeq" id="WP_091461366.1">
    <property type="nucleotide sequence ID" value="NZ_FMHU01000002.1"/>
</dbReference>
<dbReference type="Pfam" id="PF13560">
    <property type="entry name" value="HTH_31"/>
    <property type="match status" value="1"/>
</dbReference>
<feature type="region of interest" description="Disordered" evidence="1">
    <location>
        <begin position="142"/>
        <end position="188"/>
    </location>
</feature>
<protein>
    <submittedName>
        <fullName evidence="3">Helix-turn-helix domain-containing protein</fullName>
    </submittedName>
</protein>
<dbReference type="EMBL" id="FMHU01000002">
    <property type="protein sequence ID" value="SCL26394.1"/>
    <property type="molecule type" value="Genomic_DNA"/>
</dbReference>
<dbReference type="InterPro" id="IPR001387">
    <property type="entry name" value="Cro/C1-type_HTH"/>
</dbReference>
<evidence type="ECO:0000256" key="1">
    <source>
        <dbReference type="SAM" id="MobiDB-lite"/>
    </source>
</evidence>
<dbReference type="GO" id="GO:0003677">
    <property type="term" value="F:DNA binding"/>
    <property type="evidence" value="ECO:0007669"/>
    <property type="project" value="InterPro"/>
</dbReference>
<dbReference type="Proteomes" id="UP000198906">
    <property type="component" value="Unassembled WGS sequence"/>
</dbReference>
<dbReference type="STRING" id="47866.GA0074694_4506"/>
<evidence type="ECO:0000313" key="3">
    <source>
        <dbReference type="EMBL" id="SCL26394.1"/>
    </source>
</evidence>
<dbReference type="PROSITE" id="PS50943">
    <property type="entry name" value="HTH_CROC1"/>
    <property type="match status" value="1"/>
</dbReference>
<keyword evidence="4" id="KW-1185">Reference proteome</keyword>
<gene>
    <name evidence="3" type="ORF">GA0074694_4506</name>
</gene>
<dbReference type="Gene3D" id="1.10.260.40">
    <property type="entry name" value="lambda repressor-like DNA-binding domains"/>
    <property type="match status" value="1"/>
</dbReference>
<dbReference type="AlphaFoldDB" id="A0A1C6SAH7"/>
<feature type="domain" description="HTH cro/C1-type" evidence="2">
    <location>
        <begin position="26"/>
        <end position="79"/>
    </location>
</feature>
<evidence type="ECO:0000313" key="4">
    <source>
        <dbReference type="Proteomes" id="UP000198906"/>
    </source>
</evidence>
<name>A0A1C6SAH7_9ACTN</name>
<dbReference type="CDD" id="cd00093">
    <property type="entry name" value="HTH_XRE"/>
    <property type="match status" value="1"/>
</dbReference>
<accession>A0A1C6SAH7</accession>